<dbReference type="WBParaSite" id="ACRNAN_scaffold23040.g10999.t1">
    <property type="protein sequence ID" value="ACRNAN_scaffold23040.g10999.t1"/>
    <property type="gene ID" value="ACRNAN_scaffold23040.g10999"/>
</dbReference>
<sequence>MESVQNTTSCTTTTTSSQAESLSWKVISGEIAYSSDRNRYASYCCANDSFQNATSTGSAIYLQNTLSNNVGLGF</sequence>
<dbReference type="AlphaFoldDB" id="A0A914DD42"/>
<proteinExistence type="predicted"/>
<evidence type="ECO:0000313" key="2">
    <source>
        <dbReference type="WBParaSite" id="ACRNAN_scaffold23040.g10999.t1"/>
    </source>
</evidence>
<organism evidence="1 2">
    <name type="scientific">Acrobeloides nanus</name>
    <dbReference type="NCBI Taxonomy" id="290746"/>
    <lineage>
        <taxon>Eukaryota</taxon>
        <taxon>Metazoa</taxon>
        <taxon>Ecdysozoa</taxon>
        <taxon>Nematoda</taxon>
        <taxon>Chromadorea</taxon>
        <taxon>Rhabditida</taxon>
        <taxon>Tylenchina</taxon>
        <taxon>Cephalobomorpha</taxon>
        <taxon>Cephaloboidea</taxon>
        <taxon>Cephalobidae</taxon>
        <taxon>Acrobeloides</taxon>
    </lineage>
</organism>
<accession>A0A914DD42</accession>
<reference evidence="2" key="1">
    <citation type="submission" date="2022-11" db="UniProtKB">
        <authorList>
            <consortium name="WormBaseParasite"/>
        </authorList>
    </citation>
    <scope>IDENTIFICATION</scope>
</reference>
<evidence type="ECO:0000313" key="1">
    <source>
        <dbReference type="Proteomes" id="UP000887540"/>
    </source>
</evidence>
<name>A0A914DD42_9BILA</name>
<dbReference type="Proteomes" id="UP000887540">
    <property type="component" value="Unplaced"/>
</dbReference>
<protein>
    <submittedName>
        <fullName evidence="2">Uncharacterized protein</fullName>
    </submittedName>
</protein>
<keyword evidence="1" id="KW-1185">Reference proteome</keyword>